<organism evidence="2">
    <name type="scientific">bioreactor metagenome</name>
    <dbReference type="NCBI Taxonomy" id="1076179"/>
    <lineage>
        <taxon>unclassified sequences</taxon>
        <taxon>metagenomes</taxon>
        <taxon>ecological metagenomes</taxon>
    </lineage>
</organism>
<proteinExistence type="predicted"/>
<keyword evidence="1" id="KW-1133">Transmembrane helix</keyword>
<evidence type="ECO:0000313" key="2">
    <source>
        <dbReference type="EMBL" id="MPN38399.1"/>
    </source>
</evidence>
<feature type="transmembrane region" description="Helical" evidence="1">
    <location>
        <begin position="65"/>
        <end position="82"/>
    </location>
</feature>
<comment type="caution">
    <text evidence="2">The sequence shown here is derived from an EMBL/GenBank/DDBJ whole genome shotgun (WGS) entry which is preliminary data.</text>
</comment>
<gene>
    <name evidence="2" type="ORF">SDC9_185923</name>
</gene>
<keyword evidence="1" id="KW-0812">Transmembrane</keyword>
<dbReference type="EMBL" id="VSSQ01093608">
    <property type="protein sequence ID" value="MPN38399.1"/>
    <property type="molecule type" value="Genomic_DNA"/>
</dbReference>
<reference evidence="2" key="1">
    <citation type="submission" date="2019-08" db="EMBL/GenBank/DDBJ databases">
        <authorList>
            <person name="Kucharzyk K."/>
            <person name="Murdoch R.W."/>
            <person name="Higgins S."/>
            <person name="Loffler F."/>
        </authorList>
    </citation>
    <scope>NUCLEOTIDE SEQUENCE</scope>
</reference>
<keyword evidence="1" id="KW-0472">Membrane</keyword>
<dbReference type="AlphaFoldDB" id="A0A645HJN0"/>
<name>A0A645HJN0_9ZZZZ</name>
<evidence type="ECO:0000256" key="1">
    <source>
        <dbReference type="SAM" id="Phobius"/>
    </source>
</evidence>
<sequence length="83" mass="9052">MVDIRHGKFGFNSGYAHCLKLKVCHGTGGILCECLVDAKADFPTGGHLAIHEVGSNNFLCNAFSHKYSLVYLLILLLFIVSVL</sequence>
<accession>A0A645HJN0</accession>
<protein>
    <submittedName>
        <fullName evidence="2">Uncharacterized protein</fullName>
    </submittedName>
</protein>